<dbReference type="InterPro" id="IPR011856">
    <property type="entry name" value="tRNA_endonuc-like_dom_sf"/>
</dbReference>
<protein>
    <recommendedName>
        <fullName evidence="3">DUF5655 domain-containing protein</fullName>
    </recommendedName>
</protein>
<sequence>MQFTRAERISLKLHPELNERWVQSLIASDPKILGLGDLVLRDKERSQPRAGRLDLLLQHPEGKLRYEVEVQLGPTDETHIIRTIEYWDIERKRYPQYNHCAVLVAEDVTSRFLNVVSLFNGFIPLIALQMQALKVGEHTTLVFTKVMDELSRGPVDEDEDAAATPTDRPYWERQGTKATVQLADELLSIAREIDPSLELKYNKLYIGLSRAGQPFNFVIFRPKKKHIRAEIRLPQADDIDGKIEHAGIETLDYDETYKSYRLALSADDITKHRELLLELMRASYQGRI</sequence>
<dbReference type="OrthoDB" id="7059891at2"/>
<name>A0A1X3GP09_9BRAD</name>
<comment type="caution">
    <text evidence="1">The sequence shown here is derived from an EMBL/GenBank/DDBJ whole genome shotgun (WGS) entry which is preliminary data.</text>
</comment>
<evidence type="ECO:0008006" key="3">
    <source>
        <dbReference type="Google" id="ProtNLM"/>
    </source>
</evidence>
<reference evidence="1 2" key="1">
    <citation type="submission" date="2017-03" db="EMBL/GenBank/DDBJ databases">
        <title>Whole genome sequences of fourteen strains of Bradyrhizobium canariense and one strain of Bradyrhizobium japonicum isolated from Lupinus (Papilionoideae: Genisteae) species in Algeria.</title>
        <authorList>
            <person name="Crovadore J."/>
            <person name="Chekireb D."/>
            <person name="Brachmann A."/>
            <person name="Chablais R."/>
            <person name="Cochard B."/>
            <person name="Lefort F."/>
        </authorList>
    </citation>
    <scope>NUCLEOTIDE SEQUENCE [LARGE SCALE GENOMIC DNA]</scope>
    <source>
        <strain evidence="1 2">UBMA195</strain>
    </source>
</reference>
<dbReference type="Gene3D" id="3.40.1350.10">
    <property type="match status" value="1"/>
</dbReference>
<gene>
    <name evidence="1" type="ORF">BSZ18_38960</name>
</gene>
<accession>A0A1X3GP09</accession>
<dbReference type="GO" id="GO:0003676">
    <property type="term" value="F:nucleic acid binding"/>
    <property type="evidence" value="ECO:0007669"/>
    <property type="project" value="InterPro"/>
</dbReference>
<dbReference type="RefSeq" id="WP_085358580.1">
    <property type="nucleotide sequence ID" value="NZ_NAFD01000175.1"/>
</dbReference>
<dbReference type="AlphaFoldDB" id="A0A1X3GP09"/>
<dbReference type="Proteomes" id="UP000193553">
    <property type="component" value="Unassembled WGS sequence"/>
</dbReference>
<proteinExistence type="predicted"/>
<evidence type="ECO:0000313" key="2">
    <source>
        <dbReference type="Proteomes" id="UP000193553"/>
    </source>
</evidence>
<dbReference type="EMBL" id="NAFI01000190">
    <property type="protein sequence ID" value="OSJ01785.1"/>
    <property type="molecule type" value="Genomic_DNA"/>
</dbReference>
<evidence type="ECO:0000313" key="1">
    <source>
        <dbReference type="EMBL" id="OSJ01785.1"/>
    </source>
</evidence>
<organism evidence="1 2">
    <name type="scientific">Bradyrhizobium canariense</name>
    <dbReference type="NCBI Taxonomy" id="255045"/>
    <lineage>
        <taxon>Bacteria</taxon>
        <taxon>Pseudomonadati</taxon>
        <taxon>Pseudomonadota</taxon>
        <taxon>Alphaproteobacteria</taxon>
        <taxon>Hyphomicrobiales</taxon>
        <taxon>Nitrobacteraceae</taxon>
        <taxon>Bradyrhizobium</taxon>
    </lineage>
</organism>